<keyword evidence="4" id="KW-1185">Reference proteome</keyword>
<keyword evidence="2" id="KW-0812">Transmembrane</keyword>
<dbReference type="Proteomes" id="UP001620626">
    <property type="component" value="Unassembled WGS sequence"/>
</dbReference>
<proteinExistence type="predicted"/>
<dbReference type="EMBL" id="JBICBT010000960">
    <property type="protein sequence ID" value="KAL3090512.1"/>
    <property type="molecule type" value="Genomic_DNA"/>
</dbReference>
<feature type="compositionally biased region" description="Acidic residues" evidence="1">
    <location>
        <begin position="240"/>
        <end position="249"/>
    </location>
</feature>
<feature type="region of interest" description="Disordered" evidence="1">
    <location>
        <begin position="232"/>
        <end position="431"/>
    </location>
</feature>
<feature type="transmembrane region" description="Helical" evidence="2">
    <location>
        <begin position="1263"/>
        <end position="1287"/>
    </location>
</feature>
<feature type="compositionally biased region" description="Basic and acidic residues" evidence="1">
    <location>
        <begin position="253"/>
        <end position="424"/>
    </location>
</feature>
<name>A0ABD2JIR7_9BILA</name>
<evidence type="ECO:0000256" key="2">
    <source>
        <dbReference type="SAM" id="Phobius"/>
    </source>
</evidence>
<accession>A0ABD2JIR7</accession>
<evidence type="ECO:0000313" key="3">
    <source>
        <dbReference type="EMBL" id="KAL3090512.1"/>
    </source>
</evidence>
<keyword evidence="2" id="KW-1133">Transmembrane helix</keyword>
<keyword evidence="2" id="KW-0472">Membrane</keyword>
<dbReference type="InterPro" id="IPR000358">
    <property type="entry name" value="RNR_small_fam"/>
</dbReference>
<evidence type="ECO:0000256" key="1">
    <source>
        <dbReference type="SAM" id="MobiDB-lite"/>
    </source>
</evidence>
<sequence>MDESKRENFSPRNDDDVIMIGDNNTQTLLDLQPGPSKRGRKPRLDKIHEEIASAMKKAKAMEAEVDNSPKKQPTNVFEYPTIFWKLAKPKYGVFTFMCNECRDDNFRQGNSRFKLINQNGEQQRLEFTQSFCQDCAKLNFDCTDLIMKHQKKDDPATTTMAKSFRWIKDGANWAKLGTSDRQYVIVHLHDGRKYRFRVPKGSFLSPQQLERGIHHGMIAELERLLTRKRSAPVHTSFGNADDDEEEGEILDGTGREKTKGRGAEKTEMRRKAEDDRRKAAEKTAKEKKAKEEKEASEKKAREEKLAREKKEAQRIAKEKKGEKEALGKKAEEERGAKAEADRVAKAEAERVAKAEAERVAKETKAEEERVAKAEADREAKAEAERVAKAEAERVAKEEEERLAKEEEERAVNETKKKQEEEKQSAELQRQQLATRKQKELELLKEFRPWRGGYMRLVHGKDPTPDVHYLHETDDYHFVNAVHKYRVRHSELPWEAPEFNPSAHIQQNIAEFRELFEQEVYDENYAVKTREEKEELIELVKGFRFYFTEQIGRFELKVFNGKISHITLTDQLAYVLGYEQEQEIRNEELAKYAVDLGGGVSHLCIYLNSGVIESMIVGNTFANLLQVIAVEGKSGSVVEKDFQSPLFHKIIAREVDVLDVEIRTLTGSVDVLREMVRVIFDGSNLRLEQIYQQNGGGGPISVFEGAPTFQRGYGYFLGVPRQKGAGVGSVLRNLWRYLRPMVSAARPYAANIAAEIGKEGLETGARVLNEVSKGGSIRDALVSEGKEGAKKLLDKASSSLQKGRGRKKRRGGRKKAEIILKPSDVVGQTVPQKALLKKKRFDSLVSNSSYREYLTLNPISSRPFHFKIHPITSYVDLSKVFVCTEFKLKKVADDGVVVDVPANAAVGLIQMPGATFIRNLKVHINQREVYDSNQLYSYKVFLDTELSYPVAAKEAYFGVAGYFRDSDPTKVNDRRKKAVEESKGFQAISKLSADIFNQDLYMISNVEIDIELALQSDDFMIHQEAANRDKYTLEVVDCRLIVKTVDLMDGLSLDIAKKLDMEPARYGIRKTLMKSLFITGGRYDFSANLFTEEVPRRVIIGLVPNQNYIGHNQKNPFYFNHHNVRDIELTASGRTYPQFPYNLDYKNNRYARAYHDTQEHLGMACTTESNGISYSMFKTAYCLYVFQMTNSQEDSPGFELIKEGCTAVNIRFAEAVPNEGVTLIAYADMSGENYSSDFVQMPSSNAVHEGIVLCFPDVIEKSPINFFLCLIYLFGAAGTAVAGFYLFLRERRIRRRNGQSVHRQNTL</sequence>
<dbReference type="PANTHER" id="PTHR23409">
    <property type="entry name" value="RIBONUCLEOSIDE-DIPHOSPHATE REDUCTASE SMALL CHAIN"/>
    <property type="match status" value="1"/>
</dbReference>
<evidence type="ECO:0000313" key="4">
    <source>
        <dbReference type="Proteomes" id="UP001620626"/>
    </source>
</evidence>
<comment type="caution">
    <text evidence="3">The sequence shown here is derived from an EMBL/GenBank/DDBJ whole genome shotgun (WGS) entry which is preliminary data.</text>
</comment>
<reference evidence="3 4" key="1">
    <citation type="submission" date="2024-10" db="EMBL/GenBank/DDBJ databases">
        <authorList>
            <person name="Kim D."/>
        </authorList>
    </citation>
    <scope>NUCLEOTIDE SEQUENCE [LARGE SCALE GENOMIC DNA]</scope>
    <source>
        <strain evidence="3">BH-2024</strain>
    </source>
</reference>
<dbReference type="PANTHER" id="PTHR23409:SF21">
    <property type="entry name" value="CAPSID PROTEIN"/>
    <property type="match status" value="1"/>
</dbReference>
<protein>
    <submittedName>
        <fullName evidence="3">Uncharacterized protein</fullName>
    </submittedName>
</protein>
<gene>
    <name evidence="3" type="ORF">niasHT_027003</name>
</gene>
<organism evidence="3 4">
    <name type="scientific">Heterodera trifolii</name>
    <dbReference type="NCBI Taxonomy" id="157864"/>
    <lineage>
        <taxon>Eukaryota</taxon>
        <taxon>Metazoa</taxon>
        <taxon>Ecdysozoa</taxon>
        <taxon>Nematoda</taxon>
        <taxon>Chromadorea</taxon>
        <taxon>Rhabditida</taxon>
        <taxon>Tylenchina</taxon>
        <taxon>Tylenchomorpha</taxon>
        <taxon>Tylenchoidea</taxon>
        <taxon>Heteroderidae</taxon>
        <taxon>Heteroderinae</taxon>
        <taxon>Heterodera</taxon>
    </lineage>
</organism>